<evidence type="ECO:0000313" key="3">
    <source>
        <dbReference type="Proteomes" id="UP001634007"/>
    </source>
</evidence>
<evidence type="ECO:0000256" key="1">
    <source>
        <dbReference type="SAM" id="MobiDB-lite"/>
    </source>
</evidence>
<dbReference type="AlphaFoldDB" id="A0ABD3LS51"/>
<feature type="compositionally biased region" description="Basic and acidic residues" evidence="1">
    <location>
        <begin position="134"/>
        <end position="153"/>
    </location>
</feature>
<evidence type="ECO:0000313" key="2">
    <source>
        <dbReference type="EMBL" id="KAL3754595.1"/>
    </source>
</evidence>
<sequence length="153" mass="17051">MINIAKEFSDVMDEDEEISDGNKKSNVFGEILSESCLDNKSTCPSPNTLTSFPSELNPSMRPLEFTDITFTPPFLLPLRIQAVKQLKLLDMECFPFCTLPHAPMLSHNLLEGSDMNKKPDVSTPENEAVAGRLPAEESKHGTKDFKESDGFQK</sequence>
<protein>
    <submittedName>
        <fullName evidence="2">Uncharacterized protein</fullName>
    </submittedName>
</protein>
<comment type="caution">
    <text evidence="2">The sequence shown here is derived from an EMBL/GenBank/DDBJ whole genome shotgun (WGS) entry which is preliminary data.</text>
</comment>
<dbReference type="EMBL" id="JBJKBG010000001">
    <property type="protein sequence ID" value="KAL3754595.1"/>
    <property type="molecule type" value="Genomic_DNA"/>
</dbReference>
<accession>A0ABD3LS51</accession>
<gene>
    <name evidence="2" type="ORF">ACJRO7_001788</name>
</gene>
<keyword evidence="3" id="KW-1185">Reference proteome</keyword>
<dbReference type="Proteomes" id="UP001634007">
    <property type="component" value="Unassembled WGS sequence"/>
</dbReference>
<proteinExistence type="predicted"/>
<organism evidence="2 3">
    <name type="scientific">Eucalyptus globulus</name>
    <name type="common">Tasmanian blue gum</name>
    <dbReference type="NCBI Taxonomy" id="34317"/>
    <lineage>
        <taxon>Eukaryota</taxon>
        <taxon>Viridiplantae</taxon>
        <taxon>Streptophyta</taxon>
        <taxon>Embryophyta</taxon>
        <taxon>Tracheophyta</taxon>
        <taxon>Spermatophyta</taxon>
        <taxon>Magnoliopsida</taxon>
        <taxon>eudicotyledons</taxon>
        <taxon>Gunneridae</taxon>
        <taxon>Pentapetalae</taxon>
        <taxon>rosids</taxon>
        <taxon>malvids</taxon>
        <taxon>Myrtales</taxon>
        <taxon>Myrtaceae</taxon>
        <taxon>Myrtoideae</taxon>
        <taxon>Eucalypteae</taxon>
        <taxon>Eucalyptus</taxon>
    </lineage>
</organism>
<feature type="region of interest" description="Disordered" evidence="1">
    <location>
        <begin position="113"/>
        <end position="153"/>
    </location>
</feature>
<reference evidence="2 3" key="1">
    <citation type="submission" date="2024-11" db="EMBL/GenBank/DDBJ databases">
        <title>Chromosome-level genome assembly of Eucalyptus globulus Labill. provides insights into its genome evolution.</title>
        <authorList>
            <person name="Li X."/>
        </authorList>
    </citation>
    <scope>NUCLEOTIDE SEQUENCE [LARGE SCALE GENOMIC DNA]</scope>
    <source>
        <strain evidence="2">CL2024</strain>
        <tissue evidence="2">Fresh tender leaves</tissue>
    </source>
</reference>
<name>A0ABD3LS51_EUCGL</name>